<accession>A0AA37WPZ3</accession>
<evidence type="ECO:0000256" key="1">
    <source>
        <dbReference type="SAM" id="SignalP"/>
    </source>
</evidence>
<dbReference type="Pfam" id="PF13577">
    <property type="entry name" value="SnoaL_4"/>
    <property type="match status" value="1"/>
</dbReference>
<evidence type="ECO:0000313" key="3">
    <source>
        <dbReference type="EMBL" id="GLS27486.1"/>
    </source>
</evidence>
<protein>
    <recommendedName>
        <fullName evidence="2">SnoaL-like domain-containing protein</fullName>
    </recommendedName>
</protein>
<feature type="domain" description="SnoaL-like" evidence="2">
    <location>
        <begin position="48"/>
        <end position="174"/>
    </location>
</feature>
<evidence type="ECO:0000259" key="2">
    <source>
        <dbReference type="Pfam" id="PF13577"/>
    </source>
</evidence>
<evidence type="ECO:0000313" key="4">
    <source>
        <dbReference type="Proteomes" id="UP001156870"/>
    </source>
</evidence>
<sequence>MNIKNLLISLSLSSVIVSGTASSETFPTQTSLPNNLVNPAQVSYLSGEDANKVRETVQRVYLAEDARNYDAFRHLLTKDYQQQHSIYGRLEGVETFINWLKSNPQAFDRYRHMALNTVTSAVGQGKAQAVSYLLVLDLHPAKESDARDLPRILAHGVVRDQLVKKDDRWLITHRIYDQFAVAAAVVADREVRIKASRYLVSE</sequence>
<name>A0AA37WPZ3_9GAMM</name>
<organism evidence="3 4">
    <name type="scientific">Marinibactrum halimedae</name>
    <dbReference type="NCBI Taxonomy" id="1444977"/>
    <lineage>
        <taxon>Bacteria</taxon>
        <taxon>Pseudomonadati</taxon>
        <taxon>Pseudomonadota</taxon>
        <taxon>Gammaproteobacteria</taxon>
        <taxon>Cellvibrionales</taxon>
        <taxon>Cellvibrionaceae</taxon>
        <taxon>Marinibactrum</taxon>
    </lineage>
</organism>
<feature type="signal peptide" evidence="1">
    <location>
        <begin position="1"/>
        <end position="23"/>
    </location>
</feature>
<reference evidence="3 4" key="1">
    <citation type="journal article" date="2014" name="Int. J. Syst. Evol. Microbiol.">
        <title>Complete genome sequence of Corynebacterium casei LMG S-19264T (=DSM 44701T), isolated from a smear-ripened cheese.</title>
        <authorList>
            <consortium name="US DOE Joint Genome Institute (JGI-PGF)"/>
            <person name="Walter F."/>
            <person name="Albersmeier A."/>
            <person name="Kalinowski J."/>
            <person name="Ruckert C."/>
        </authorList>
    </citation>
    <scope>NUCLEOTIDE SEQUENCE [LARGE SCALE GENOMIC DNA]</scope>
    <source>
        <strain evidence="3 4">NBRC 110095</strain>
    </source>
</reference>
<comment type="caution">
    <text evidence="3">The sequence shown here is derived from an EMBL/GenBank/DDBJ whole genome shotgun (WGS) entry which is preliminary data.</text>
</comment>
<dbReference type="AlphaFoldDB" id="A0AA37WPZ3"/>
<dbReference type="RefSeq" id="WP_232594032.1">
    <property type="nucleotide sequence ID" value="NZ_BSPD01000080.1"/>
</dbReference>
<feature type="chain" id="PRO_5041272857" description="SnoaL-like domain-containing protein" evidence="1">
    <location>
        <begin position="24"/>
        <end position="202"/>
    </location>
</feature>
<gene>
    <name evidence="3" type="ORF">GCM10007877_32050</name>
</gene>
<keyword evidence="4" id="KW-1185">Reference proteome</keyword>
<dbReference type="SUPFAM" id="SSF54427">
    <property type="entry name" value="NTF2-like"/>
    <property type="match status" value="1"/>
</dbReference>
<keyword evidence="1" id="KW-0732">Signal</keyword>
<dbReference type="Gene3D" id="3.10.450.50">
    <property type="match status" value="1"/>
</dbReference>
<proteinExistence type="predicted"/>
<dbReference type="InterPro" id="IPR032710">
    <property type="entry name" value="NTF2-like_dom_sf"/>
</dbReference>
<dbReference type="Proteomes" id="UP001156870">
    <property type="component" value="Unassembled WGS sequence"/>
</dbReference>
<dbReference type="InterPro" id="IPR037401">
    <property type="entry name" value="SnoaL-like"/>
</dbReference>
<dbReference type="EMBL" id="BSPD01000080">
    <property type="protein sequence ID" value="GLS27486.1"/>
    <property type="molecule type" value="Genomic_DNA"/>
</dbReference>